<dbReference type="KEGG" id="mtp:Mthe_0763"/>
<dbReference type="Proteomes" id="UP000000674">
    <property type="component" value="Chromosome"/>
</dbReference>
<dbReference type="EMBL" id="CP000477">
    <property type="protein sequence ID" value="ABK14553.1"/>
    <property type="molecule type" value="Genomic_DNA"/>
</dbReference>
<organism evidence="1 2">
    <name type="scientific">Methanothrix thermoacetophila (strain DSM 6194 / JCM 14653 / NBRC 101360 / PT)</name>
    <name type="common">Methanosaeta thermophila</name>
    <dbReference type="NCBI Taxonomy" id="349307"/>
    <lineage>
        <taxon>Archaea</taxon>
        <taxon>Methanobacteriati</taxon>
        <taxon>Methanobacteriota</taxon>
        <taxon>Stenosarchaea group</taxon>
        <taxon>Methanomicrobia</taxon>
        <taxon>Methanotrichales</taxon>
        <taxon>Methanotrichaceae</taxon>
        <taxon>Methanothrix</taxon>
    </lineage>
</organism>
<accession>A0B779</accession>
<protein>
    <submittedName>
        <fullName evidence="1">Uncharacterized protein</fullName>
    </submittedName>
</protein>
<gene>
    <name evidence="1" type="ordered locus">Mthe_0763</name>
</gene>
<proteinExistence type="predicted"/>
<reference evidence="1 2" key="1">
    <citation type="submission" date="2006-10" db="EMBL/GenBank/DDBJ databases">
        <title>Complete sequence of Methanosaeta thermophila PT.</title>
        <authorList>
            <consortium name="US DOE Joint Genome Institute"/>
            <person name="Copeland A."/>
            <person name="Lucas S."/>
            <person name="Lapidus A."/>
            <person name="Barry K."/>
            <person name="Detter J.C."/>
            <person name="Glavina del Rio T."/>
            <person name="Hammon N."/>
            <person name="Israni S."/>
            <person name="Pitluck S."/>
            <person name="Chain P."/>
            <person name="Malfatti S."/>
            <person name="Shin M."/>
            <person name="Vergez L."/>
            <person name="Schmutz J."/>
            <person name="Larimer F."/>
            <person name="Land M."/>
            <person name="Hauser L."/>
            <person name="Kyrpides N."/>
            <person name="Kim E."/>
            <person name="Smith K.S."/>
            <person name="Ingram-Smith C."/>
            <person name="Richardson P."/>
        </authorList>
    </citation>
    <scope>NUCLEOTIDE SEQUENCE [LARGE SCALE GENOMIC DNA]</scope>
    <source>
        <strain evidence="2">DSM 6194 / JCM 14653 / NBRC 101360 / PT</strain>
    </source>
</reference>
<evidence type="ECO:0000313" key="1">
    <source>
        <dbReference type="EMBL" id="ABK14553.1"/>
    </source>
</evidence>
<dbReference type="HOGENOM" id="CLU_1559484_0_0_2"/>
<keyword evidence="2" id="KW-1185">Reference proteome</keyword>
<name>A0B779_METTP</name>
<sequence length="190" mass="21434">MYDNRRSTMITLKIDKNDLRDAKTEVSNLAGAFFAGTSPLIRPFMDMLESIVPADQQGRGTSYLISALRYHIRSIRADESGIRVESEIGAVDIPRAMLEERIEERYPSFGHESLNLPGLLFLQSGPAVHAASVSKLRKVHRIVIPEGRRTQRYIFHVIVRSLEADQDTIKMELDMQRLPLGRPEGSTNAD</sequence>
<dbReference type="AlphaFoldDB" id="A0B779"/>
<evidence type="ECO:0000313" key="2">
    <source>
        <dbReference type="Proteomes" id="UP000000674"/>
    </source>
</evidence>